<dbReference type="Gene3D" id="3.30.1360.200">
    <property type="match status" value="1"/>
</dbReference>
<feature type="domain" description="SecDF P1 head subdomain" evidence="12">
    <location>
        <begin position="150"/>
        <end position="244"/>
    </location>
</feature>
<dbReference type="SUPFAM" id="SSF82866">
    <property type="entry name" value="Multidrug efflux transporter AcrB transmembrane domain"/>
    <property type="match status" value="1"/>
</dbReference>
<gene>
    <name evidence="9 13" type="primary">secD</name>
    <name evidence="13" type="ORF">COT67_00035</name>
</gene>
<comment type="caution">
    <text evidence="9">Lacks conserved residue(s) required for the propagation of feature annotation.</text>
</comment>
<dbReference type="Pfam" id="PF22599">
    <property type="entry name" value="SecDF_P1_head"/>
    <property type="match status" value="1"/>
</dbReference>
<evidence type="ECO:0000259" key="10">
    <source>
        <dbReference type="Pfam" id="PF02355"/>
    </source>
</evidence>
<evidence type="ECO:0000256" key="4">
    <source>
        <dbReference type="ARBA" id="ARBA00022692"/>
    </source>
</evidence>
<dbReference type="PANTHER" id="PTHR30081">
    <property type="entry name" value="PROTEIN-EXPORT MEMBRANE PROTEIN SEC"/>
    <property type="match status" value="1"/>
</dbReference>
<feature type="transmembrane region" description="Helical" evidence="9">
    <location>
        <begin position="290"/>
        <end position="310"/>
    </location>
</feature>
<evidence type="ECO:0000256" key="3">
    <source>
        <dbReference type="ARBA" id="ARBA00022475"/>
    </source>
</evidence>
<dbReference type="InterPro" id="IPR048634">
    <property type="entry name" value="SecD_SecF_C"/>
</dbReference>
<dbReference type="InterPro" id="IPR001036">
    <property type="entry name" value="Acrflvin-R"/>
</dbReference>
<feature type="transmembrane region" description="Helical" evidence="9">
    <location>
        <begin position="316"/>
        <end position="337"/>
    </location>
</feature>
<keyword evidence="7 9" id="KW-0811">Translocation</keyword>
<dbReference type="NCBIfam" id="TIGR01129">
    <property type="entry name" value="secD"/>
    <property type="match status" value="1"/>
</dbReference>
<dbReference type="Gene3D" id="3.30.70.3400">
    <property type="match status" value="1"/>
</dbReference>
<dbReference type="AlphaFoldDB" id="A0A2H0WP98"/>
<organism evidence="13 14">
    <name type="scientific">Candidatus Tagabacteria bacterium CG09_land_8_20_14_0_10_41_14</name>
    <dbReference type="NCBI Taxonomy" id="1975021"/>
    <lineage>
        <taxon>Bacteria</taxon>
        <taxon>Candidatus Tagaibacteriota</taxon>
    </lineage>
</organism>
<dbReference type="InterPro" id="IPR054384">
    <property type="entry name" value="SecDF_P1_head"/>
</dbReference>
<dbReference type="NCBIfam" id="TIGR00916">
    <property type="entry name" value="2A0604s01"/>
    <property type="match status" value="1"/>
</dbReference>
<dbReference type="GO" id="GO:0065002">
    <property type="term" value="P:intracellular protein transmembrane transport"/>
    <property type="evidence" value="ECO:0007669"/>
    <property type="project" value="UniProtKB-UniRule"/>
</dbReference>
<evidence type="ECO:0000256" key="8">
    <source>
        <dbReference type="ARBA" id="ARBA00023136"/>
    </source>
</evidence>
<feature type="transmembrane region" description="Helical" evidence="9">
    <location>
        <begin position="368"/>
        <end position="384"/>
    </location>
</feature>
<proteinExistence type="inferred from homology"/>
<evidence type="ECO:0000259" key="12">
    <source>
        <dbReference type="Pfam" id="PF22599"/>
    </source>
</evidence>
<dbReference type="Proteomes" id="UP000230353">
    <property type="component" value="Unassembled WGS sequence"/>
</dbReference>
<dbReference type="GO" id="GO:0015450">
    <property type="term" value="F:protein-transporting ATPase activity"/>
    <property type="evidence" value="ECO:0007669"/>
    <property type="project" value="InterPro"/>
</dbReference>
<comment type="function">
    <text evidence="9">Part of the Sec protein translocase complex. Interacts with the SecYEG preprotein conducting channel. SecDF uses the proton motive force (PMF) to complete protein translocation after the ATP-dependent function of SecA.</text>
</comment>
<evidence type="ECO:0000256" key="6">
    <source>
        <dbReference type="ARBA" id="ARBA00022989"/>
    </source>
</evidence>
<dbReference type="Pfam" id="PF02355">
    <property type="entry name" value="SecD_SecF_C"/>
    <property type="match status" value="1"/>
</dbReference>
<comment type="subunit">
    <text evidence="9">Forms a complex with SecF. Part of the essential Sec protein translocation apparatus which comprises SecA, SecYEG and auxiliary proteins SecDF. Other proteins may also be involved.</text>
</comment>
<dbReference type="HAMAP" id="MF_01463_B">
    <property type="entry name" value="SecD_B"/>
    <property type="match status" value="1"/>
</dbReference>
<feature type="domain" description="Protein translocase subunit SecDF P1" evidence="11">
    <location>
        <begin position="73"/>
        <end position="131"/>
    </location>
</feature>
<feature type="domain" description="Protein export membrane protein SecD/SecF C-terminal" evidence="10">
    <location>
        <begin position="246"/>
        <end position="413"/>
    </location>
</feature>
<evidence type="ECO:0000256" key="9">
    <source>
        <dbReference type="HAMAP-Rule" id="MF_01463"/>
    </source>
</evidence>
<keyword evidence="6 9" id="KW-1133">Transmembrane helix</keyword>
<feature type="transmembrane region" description="Helical" evidence="9">
    <location>
        <begin position="262"/>
        <end position="283"/>
    </location>
</feature>
<dbReference type="GO" id="GO:0043952">
    <property type="term" value="P:protein transport by the Sec complex"/>
    <property type="evidence" value="ECO:0007669"/>
    <property type="project" value="UniProtKB-UniRule"/>
</dbReference>
<dbReference type="GO" id="GO:0006605">
    <property type="term" value="P:protein targeting"/>
    <property type="evidence" value="ECO:0007669"/>
    <property type="project" value="UniProtKB-UniRule"/>
</dbReference>
<keyword evidence="5 9" id="KW-0653">Protein transport</keyword>
<keyword evidence="8 9" id="KW-0472">Membrane</keyword>
<comment type="subcellular location">
    <subcellularLocation>
        <location evidence="1 9">Cell membrane</location>
        <topology evidence="1 9">Multi-pass membrane protein</topology>
    </subcellularLocation>
</comment>
<evidence type="ECO:0000256" key="7">
    <source>
        <dbReference type="ARBA" id="ARBA00023010"/>
    </source>
</evidence>
<evidence type="ECO:0000256" key="5">
    <source>
        <dbReference type="ARBA" id="ARBA00022927"/>
    </source>
</evidence>
<keyword evidence="3 9" id="KW-1003">Cell membrane</keyword>
<dbReference type="PRINTS" id="PR00702">
    <property type="entry name" value="ACRIFLAVINRP"/>
</dbReference>
<evidence type="ECO:0000259" key="11">
    <source>
        <dbReference type="Pfam" id="PF21760"/>
    </source>
</evidence>
<dbReference type="InterPro" id="IPR048631">
    <property type="entry name" value="SecD_1st"/>
</dbReference>
<comment type="similarity">
    <text evidence="9">Belongs to the SecD/SecF family. SecD subfamily.</text>
</comment>
<evidence type="ECO:0000313" key="14">
    <source>
        <dbReference type="Proteomes" id="UP000230353"/>
    </source>
</evidence>
<keyword evidence="2 9" id="KW-0813">Transport</keyword>
<keyword evidence="4 9" id="KW-0812">Transmembrane</keyword>
<evidence type="ECO:0000313" key="13">
    <source>
        <dbReference type="EMBL" id="PIS13749.1"/>
    </source>
</evidence>
<evidence type="ECO:0000256" key="1">
    <source>
        <dbReference type="ARBA" id="ARBA00004651"/>
    </source>
</evidence>
<dbReference type="Gene3D" id="1.20.1640.10">
    <property type="entry name" value="Multidrug efflux transporter AcrB transmembrane domain"/>
    <property type="match status" value="1"/>
</dbReference>
<dbReference type="EMBL" id="PEZL01000001">
    <property type="protein sequence ID" value="PIS13749.1"/>
    <property type="molecule type" value="Genomic_DNA"/>
</dbReference>
<comment type="caution">
    <text evidence="13">The sequence shown here is derived from an EMBL/GenBank/DDBJ whole genome shotgun (WGS) entry which is preliminary data.</text>
</comment>
<dbReference type="InterPro" id="IPR022813">
    <property type="entry name" value="SecD/SecF_arch_bac"/>
</dbReference>
<evidence type="ECO:0000256" key="2">
    <source>
        <dbReference type="ARBA" id="ARBA00022448"/>
    </source>
</evidence>
<dbReference type="GO" id="GO:0005886">
    <property type="term" value="C:plasma membrane"/>
    <property type="evidence" value="ECO:0007669"/>
    <property type="project" value="UniProtKB-SubCell"/>
</dbReference>
<reference evidence="14" key="1">
    <citation type="submission" date="2017-09" db="EMBL/GenBank/DDBJ databases">
        <title>Depth-based differentiation of microbial function through sediment-hosted aquifers and enrichment of novel symbionts in the deep terrestrial subsurface.</title>
        <authorList>
            <person name="Probst A.J."/>
            <person name="Ladd B."/>
            <person name="Jarett J.K."/>
            <person name="Geller-Mcgrath D.E."/>
            <person name="Sieber C.M.K."/>
            <person name="Emerson J.B."/>
            <person name="Anantharaman K."/>
            <person name="Thomas B.C."/>
            <person name="Malmstrom R."/>
            <person name="Stieglmeier M."/>
            <person name="Klingl A."/>
            <person name="Woyke T."/>
            <person name="Ryan C.M."/>
            <person name="Banfield J.F."/>
        </authorList>
    </citation>
    <scope>NUCLEOTIDE SEQUENCE [LARGE SCALE GENOMIC DNA]</scope>
</reference>
<feature type="transmembrane region" description="Helical" evidence="9">
    <location>
        <begin position="390"/>
        <end position="413"/>
    </location>
</feature>
<dbReference type="InterPro" id="IPR055344">
    <property type="entry name" value="SecD_SecF_C_bact"/>
</dbReference>
<dbReference type="InterPro" id="IPR005791">
    <property type="entry name" value="SecD"/>
</dbReference>
<dbReference type="PANTHER" id="PTHR30081:SF1">
    <property type="entry name" value="PROTEIN TRANSLOCASE SUBUNIT SECD"/>
    <property type="match status" value="1"/>
</dbReference>
<protein>
    <recommendedName>
        <fullName evidence="9">Protein translocase subunit SecD</fullName>
    </recommendedName>
</protein>
<sequence length="431" mass="47032">MVKTRFLAIFIFLFGFFAAYFAVAPFLPQSLQGFLPNIPFRLGLDLRGGIDLVYRANVSSLDKGEVDEAMAGLRDVIERRVNLFGVTEPLVQTQKSGSENRLRVSLPGVTNIHQAIEMIGETPFLEFRTQNEDIEITADTSVEEAFIPTDLTGRYLKKAYLNFNQITFEPEISIEFTKEGGDLFARITEENVGKPLAIYLDGVPISVPNVREPITGGRAQITGQFTPEEAKTLVRRLNSGALPIPIELISQQTVGATLGEEVLFKSIFAGLVGLLAIAFFLLISYRALGLFAILALAVYTSIVLMLFKIIPVTLSAAGIAGFILSIGVAVDANILIFERIREEARGGKTFPSAVPDGFRNAWTSIRDSNISTLITSAILYWFGTSVVKGFALTLGVGVLISLFSAFTVTRAFLMASNLKGESRISKILLGI</sequence>
<dbReference type="Pfam" id="PF21760">
    <property type="entry name" value="SecD_1st"/>
    <property type="match status" value="1"/>
</dbReference>
<name>A0A2H0WP98_9BACT</name>
<accession>A0A2H0WP98</accession>